<gene>
    <name evidence="12" type="ORF">CBOVIS_LOCUS7339</name>
</gene>
<evidence type="ECO:0000259" key="11">
    <source>
        <dbReference type="Pfam" id="PF17407"/>
    </source>
</evidence>
<feature type="domain" description="Nrap protein" evidence="9">
    <location>
        <begin position="560"/>
        <end position="752"/>
    </location>
</feature>
<evidence type="ECO:0000259" key="9">
    <source>
        <dbReference type="Pfam" id="PF17405"/>
    </source>
</evidence>
<evidence type="ECO:0000259" key="10">
    <source>
        <dbReference type="Pfam" id="PF17406"/>
    </source>
</evidence>
<comment type="subunit">
    <text evidence="5">Part of the small subunit (SSU) processome, composed of more than 70 proteins and the RNA chaperone small nucleolar RNA (snoRNA) U3.</text>
</comment>
<accession>A0A8S1F0B9</accession>
<evidence type="ECO:0000313" key="12">
    <source>
        <dbReference type="EMBL" id="CAB3405102.1"/>
    </source>
</evidence>
<dbReference type="Pfam" id="PF03813">
    <property type="entry name" value="Nrap"/>
    <property type="match status" value="1"/>
</dbReference>
<evidence type="ECO:0000256" key="2">
    <source>
        <dbReference type="ARBA" id="ARBA00016437"/>
    </source>
</evidence>
<keyword evidence="6" id="KW-0539">Nucleus</keyword>
<dbReference type="InterPro" id="IPR035370">
    <property type="entry name" value="Nrap_D5"/>
</dbReference>
<comment type="function">
    <text evidence="4">Part of the small subunit (SSU) processome, first precursor of the small eukaryotic ribosomal subunit. During the assembly of the SSU processome in the nucleolus, many ribosome biogenesis factors, an RNA chaperone and ribosomal proteins associate with the nascent pre-rRNA and work in concert to generate RNA folding, modifications, rearrangements and cleavage as well as targeted degradation of pre-ribosomal RNA by the RNA exosome.</text>
</comment>
<dbReference type="PANTHER" id="PTHR17972:SF0">
    <property type="entry name" value="NUCLEOLAR PROTEIN 6"/>
    <property type="match status" value="1"/>
</dbReference>
<dbReference type="Pfam" id="PF17404">
    <property type="entry name" value="Nrap_D3"/>
    <property type="match status" value="1"/>
</dbReference>
<reference evidence="12 13" key="1">
    <citation type="submission" date="2020-04" db="EMBL/GenBank/DDBJ databases">
        <authorList>
            <person name="Laetsch R D."/>
            <person name="Stevens L."/>
            <person name="Kumar S."/>
            <person name="Blaxter L. M."/>
        </authorList>
    </citation>
    <scope>NUCLEOTIDE SEQUENCE [LARGE SCALE GENOMIC DNA]</scope>
</reference>
<proteinExistence type="inferred from homology"/>
<dbReference type="InterPro" id="IPR035082">
    <property type="entry name" value="Nrap_D1"/>
</dbReference>
<dbReference type="PANTHER" id="PTHR17972">
    <property type="entry name" value="NUCLEOLAR RNA-ASSOCIATED PROTEIN"/>
    <property type="match status" value="1"/>
</dbReference>
<dbReference type="Pfam" id="PF17406">
    <property type="entry name" value="Nrap_D5"/>
    <property type="match status" value="1"/>
</dbReference>
<organism evidence="12 13">
    <name type="scientific">Caenorhabditis bovis</name>
    <dbReference type="NCBI Taxonomy" id="2654633"/>
    <lineage>
        <taxon>Eukaryota</taxon>
        <taxon>Metazoa</taxon>
        <taxon>Ecdysozoa</taxon>
        <taxon>Nematoda</taxon>
        <taxon>Chromadorea</taxon>
        <taxon>Rhabditida</taxon>
        <taxon>Rhabditina</taxon>
        <taxon>Rhabditomorpha</taxon>
        <taxon>Rhabditoidea</taxon>
        <taxon>Rhabditidae</taxon>
        <taxon>Peloderinae</taxon>
        <taxon>Caenorhabditis</taxon>
    </lineage>
</organism>
<protein>
    <recommendedName>
        <fullName evidence="2 6">Nucleolar protein 6</fullName>
    </recommendedName>
</protein>
<dbReference type="GO" id="GO:0032040">
    <property type="term" value="C:small-subunit processome"/>
    <property type="evidence" value="ECO:0007669"/>
    <property type="project" value="TreeGrafter"/>
</dbReference>
<evidence type="ECO:0000256" key="3">
    <source>
        <dbReference type="ARBA" id="ARBA00022454"/>
    </source>
</evidence>
<evidence type="ECO:0000256" key="4">
    <source>
        <dbReference type="ARBA" id="ARBA00035000"/>
    </source>
</evidence>
<evidence type="ECO:0000256" key="5">
    <source>
        <dbReference type="ARBA" id="ARBA00035020"/>
    </source>
</evidence>
<dbReference type="InterPro" id="IPR005554">
    <property type="entry name" value="NOL6/Upt22"/>
</dbReference>
<dbReference type="GO" id="GO:0003723">
    <property type="term" value="F:RNA binding"/>
    <property type="evidence" value="ECO:0007669"/>
    <property type="project" value="UniProtKB-KW"/>
</dbReference>
<comment type="caution">
    <text evidence="12">The sequence shown here is derived from an EMBL/GenBank/DDBJ whole genome shotgun (WGS) entry which is preliminary data.</text>
</comment>
<dbReference type="GO" id="GO:0005694">
    <property type="term" value="C:chromosome"/>
    <property type="evidence" value="ECO:0007669"/>
    <property type="project" value="UniProtKB-SubCell"/>
</dbReference>
<dbReference type="Proteomes" id="UP000494206">
    <property type="component" value="Unassembled WGS sequence"/>
</dbReference>
<feature type="domain" description="Nrap protein" evidence="8">
    <location>
        <begin position="390"/>
        <end position="542"/>
    </location>
</feature>
<feature type="domain" description="Nrap protein" evidence="11">
    <location>
        <begin position="912"/>
        <end position="1026"/>
    </location>
</feature>
<evidence type="ECO:0000256" key="6">
    <source>
        <dbReference type="RuleBase" id="RU364032"/>
    </source>
</evidence>
<evidence type="ECO:0000259" key="8">
    <source>
        <dbReference type="Pfam" id="PF17404"/>
    </source>
</evidence>
<dbReference type="InterPro" id="IPR035369">
    <property type="entry name" value="Nrap_D4"/>
</dbReference>
<feature type="domain" description="Nrap protein" evidence="7">
    <location>
        <begin position="118"/>
        <end position="236"/>
    </location>
</feature>
<dbReference type="OrthoDB" id="10251401at2759"/>
<sequence>MVDTEDILENSANETPMSNAYRLLCEDLCAQSASDIEKEKKTMILAKKLVKAIDAAKMKHNFNYRDTDYWTIKNVKYPLERCPSAIKNTTSSVDKFEWKKPKATKIVAESTISNNIRVFVEIPDALFGNRDYLNLTYAAKRAHYACAIANLFCALKFSEIQTLTFVIENNNALYPNLKVNSQDGDVIFAFFNTAIAKNKRFIPTIGNLRPSTVFKAFDKSNECATPIFNQRFLQTIEEPKFRQNLEEKLKSAKDARIALKLICKLLHNRRLTELANIVVPMRFLRLLNQGLITDKQEILTVLRIVVKDLIQWETENVDYVEVGDSMEDEIEDGYKKAFEVSLIQNFWNCAHEIGKNEIIRLKMELASCLPNLGDVYTFDNFFIESTPIHANFDHYASLTLNAAQIRKAEARIGTDAADNNDIVRNYVGMFKKLIEKTMSERFEYFTMECIRGLDTEWSVDKYFGDVKEFKFVLGFRSTSAWSNPITIGPVAQDETAREFRALWKNVSELRKFADSRVCECVVWSLSANDDIPHRILSFITQKIIEIQGSSISWRKMDGLKSDEQEQSAVTKAFANLSATLRSLKGLPLTITNVHGISPYIRGTEPLMPSVYAAFSATNNGRNEVPIDDRIRPFTPALTVHIKLEYSGRWGNEVESIRRLTSSFYVKMAEKLRRRDLVAVATIDQLFVLQDGIVFKLVVVNEKMQNVLQEAVEKLKNAGASRIESSVEGMRLAAWKKKFITEPFLQLSLQTFATSHRFFSDAVQILKRWIGSLLLSGHIDDIILELLVVAAVTKKGFIEPQSSWTAFARTLDLIATHNWLTRPLIVDMGKSWTDDERARLEENFVKMRPILPPMVVITDEDPVGSKFTRENPSGIVLKRLIGFAGEASKILERHITGEKLVDFQESLLKSDYSPYDAIINLNSDAVVRKSTSFKRNAKAKTIPVVELDPIDELVYQLNNNFHQVAMFFYNKYGGESIGVKFKPHEEQVPAKIAKCLLHKSVSDAILTLNKEEIMEDIRIMGQGIVADVQLIKS</sequence>
<dbReference type="Pfam" id="PF17405">
    <property type="entry name" value="Nrap_D4"/>
    <property type="match status" value="1"/>
</dbReference>
<evidence type="ECO:0000259" key="7">
    <source>
        <dbReference type="Pfam" id="PF03813"/>
    </source>
</evidence>
<dbReference type="GO" id="GO:0032545">
    <property type="term" value="C:CURI complex"/>
    <property type="evidence" value="ECO:0007669"/>
    <property type="project" value="TreeGrafter"/>
</dbReference>
<evidence type="ECO:0000256" key="1">
    <source>
        <dbReference type="ARBA" id="ARBA00004286"/>
    </source>
</evidence>
<dbReference type="Gene3D" id="3.30.70.3030">
    <property type="match status" value="1"/>
</dbReference>
<keyword evidence="13" id="KW-1185">Reference proteome</keyword>
<dbReference type="GO" id="GO:0034456">
    <property type="term" value="C:UTP-C complex"/>
    <property type="evidence" value="ECO:0007669"/>
    <property type="project" value="TreeGrafter"/>
</dbReference>
<dbReference type="AlphaFoldDB" id="A0A8S1F0B9"/>
<keyword evidence="3" id="KW-0158">Chromosome</keyword>
<keyword evidence="6" id="KW-0694">RNA-binding</keyword>
<dbReference type="InterPro" id="IPR035368">
    <property type="entry name" value="Nrap_D3"/>
</dbReference>
<dbReference type="Pfam" id="PF17407">
    <property type="entry name" value="Nrap_D6"/>
    <property type="match status" value="1"/>
</dbReference>
<dbReference type="GO" id="GO:0006409">
    <property type="term" value="P:tRNA export from nucleus"/>
    <property type="evidence" value="ECO:0007669"/>
    <property type="project" value="TreeGrafter"/>
</dbReference>
<dbReference type="GO" id="GO:0006364">
    <property type="term" value="P:rRNA processing"/>
    <property type="evidence" value="ECO:0007669"/>
    <property type="project" value="TreeGrafter"/>
</dbReference>
<name>A0A8S1F0B9_9PELO</name>
<comment type="similarity">
    <text evidence="6">Belongs to the NRAP family.</text>
</comment>
<comment type="subcellular location">
    <subcellularLocation>
        <location evidence="1">Chromosome</location>
    </subcellularLocation>
    <subcellularLocation>
        <location evidence="6">Nucleus</location>
        <location evidence="6">Nucleolus</location>
    </subcellularLocation>
</comment>
<dbReference type="InterPro" id="IPR035371">
    <property type="entry name" value="Nrap_D6"/>
</dbReference>
<evidence type="ECO:0000313" key="13">
    <source>
        <dbReference type="Proteomes" id="UP000494206"/>
    </source>
</evidence>
<dbReference type="EMBL" id="CADEPM010000004">
    <property type="protein sequence ID" value="CAB3405102.1"/>
    <property type="molecule type" value="Genomic_DNA"/>
</dbReference>
<feature type="domain" description="Nrap protein" evidence="10">
    <location>
        <begin position="755"/>
        <end position="902"/>
    </location>
</feature>